<organism evidence="4 5">
    <name type="scientific">Genlisea aurea</name>
    <dbReference type="NCBI Taxonomy" id="192259"/>
    <lineage>
        <taxon>Eukaryota</taxon>
        <taxon>Viridiplantae</taxon>
        <taxon>Streptophyta</taxon>
        <taxon>Embryophyta</taxon>
        <taxon>Tracheophyta</taxon>
        <taxon>Spermatophyta</taxon>
        <taxon>Magnoliopsida</taxon>
        <taxon>eudicotyledons</taxon>
        <taxon>Gunneridae</taxon>
        <taxon>Pentapetalae</taxon>
        <taxon>asterids</taxon>
        <taxon>lamiids</taxon>
        <taxon>Lamiales</taxon>
        <taxon>Lentibulariaceae</taxon>
        <taxon>Genlisea</taxon>
    </lineage>
</organism>
<name>S8CX66_9LAMI</name>
<evidence type="ECO:0000256" key="1">
    <source>
        <dbReference type="ARBA" id="ARBA00007033"/>
    </source>
</evidence>
<dbReference type="Proteomes" id="UP000015453">
    <property type="component" value="Unassembled WGS sequence"/>
</dbReference>
<evidence type="ECO:0000259" key="3">
    <source>
        <dbReference type="PROSITE" id="PS50878"/>
    </source>
</evidence>
<dbReference type="InterPro" id="IPR043502">
    <property type="entry name" value="DNA/RNA_pol_sf"/>
</dbReference>
<dbReference type="InterPro" id="IPR044730">
    <property type="entry name" value="RNase_H-like_dom_plant"/>
</dbReference>
<dbReference type="SUPFAM" id="SSF56672">
    <property type="entry name" value="DNA/RNA polymerases"/>
    <property type="match status" value="1"/>
</dbReference>
<dbReference type="OrthoDB" id="540503at2759"/>
<proteinExistence type="inferred from homology"/>
<reference evidence="4 5" key="1">
    <citation type="journal article" date="2013" name="BMC Genomics">
        <title>The miniature genome of a carnivorous plant Genlisea aurea contains a low number of genes and short non-coding sequences.</title>
        <authorList>
            <person name="Leushkin E.V."/>
            <person name="Sutormin R.A."/>
            <person name="Nabieva E.R."/>
            <person name="Penin A.A."/>
            <person name="Kondrashov A.S."/>
            <person name="Logacheva M.D."/>
        </authorList>
    </citation>
    <scope>NUCLEOTIDE SEQUENCE [LARGE SCALE GENOMIC DNA]</scope>
</reference>
<keyword evidence="5" id="KW-1185">Reference proteome</keyword>
<dbReference type="Pfam" id="PF00078">
    <property type="entry name" value="RVT_1"/>
    <property type="match status" value="1"/>
</dbReference>
<dbReference type="GO" id="GO:0000139">
    <property type="term" value="C:Golgi membrane"/>
    <property type="evidence" value="ECO:0007669"/>
    <property type="project" value="UniProtKB-SubCell"/>
</dbReference>
<comment type="caution">
    <text evidence="4">The sequence shown here is derived from an EMBL/GenBank/DDBJ whole genome shotgun (WGS) entry which is preliminary data.</text>
</comment>
<dbReference type="InterPro" id="IPR000477">
    <property type="entry name" value="RT_dom"/>
</dbReference>
<dbReference type="SUPFAM" id="SSF53448">
    <property type="entry name" value="Nucleotide-diphospho-sugar transferases"/>
    <property type="match status" value="1"/>
</dbReference>
<keyword evidence="2" id="KW-0328">Glycosyltransferase</keyword>
<dbReference type="PANTHER" id="PTHR47032">
    <property type="entry name" value="UDP-D-XYLOSE:L-FUCOSE ALPHA-1,3-D-XYLOSYLTRANSFERASE-RELATED"/>
    <property type="match status" value="1"/>
</dbReference>
<keyword evidence="2" id="KW-0735">Signal-anchor</keyword>
<dbReference type="CDD" id="cd06222">
    <property type="entry name" value="RNase_H_like"/>
    <property type="match status" value="1"/>
</dbReference>
<evidence type="ECO:0000313" key="5">
    <source>
        <dbReference type="Proteomes" id="UP000015453"/>
    </source>
</evidence>
<dbReference type="GO" id="GO:0003676">
    <property type="term" value="F:nucleic acid binding"/>
    <property type="evidence" value="ECO:0007669"/>
    <property type="project" value="InterPro"/>
</dbReference>
<dbReference type="GO" id="GO:0004523">
    <property type="term" value="F:RNA-DNA hybrid ribonuclease activity"/>
    <property type="evidence" value="ECO:0007669"/>
    <property type="project" value="InterPro"/>
</dbReference>
<dbReference type="PANTHER" id="PTHR47032:SF1">
    <property type="entry name" value="UDP-D-XYLOSE:L-FUCOSE ALPHA-1,3-D-XYLOSYLTRANSFERASE-RELATED"/>
    <property type="match status" value="1"/>
</dbReference>
<dbReference type="InterPro" id="IPR052636">
    <property type="entry name" value="UDP-D-xylose:L-fucose_XylT"/>
</dbReference>
<keyword evidence="2" id="KW-0808">Transferase</keyword>
<dbReference type="Pfam" id="PF13456">
    <property type="entry name" value="RVT_3"/>
    <property type="match status" value="1"/>
</dbReference>
<dbReference type="EMBL" id="AUSU01001238">
    <property type="protein sequence ID" value="EPS71500.1"/>
    <property type="molecule type" value="Genomic_DNA"/>
</dbReference>
<dbReference type="EC" id="2.4.2.-" evidence="2"/>
<sequence length="693" mass="77975">MLLVSSVSYSVLINGVSAGHIRPSRGLRQGDPLSPYLFIMCADVLSHMLHQTAASDPDIGIQMAVMAPKISHLFFADDTLLFCKSHVAALRKIQNLLAKYASASGQQINLSKSVLTISKGYDEHHRQLLAEAAGIPITSRLEKYLGLPSVCGKSKKSLFQGIRERIEARIMQWDSRFLSQAGKGVLIKAVLQAIPVYAMSSWAIWFSRNEAAHSGGTLDPIRTHRFIESYNAAYVEAGGTPRYVATQHHVGELNWARPDRPFVKLNFDSGITTSKGTGFGGIIRDYQGVCLAWFAFHNPHRLDPEHEELLAATFVLELALDLGFTKMVLEGDCLTVINTLISRQNVDNSPLGNVFSDIFSLIDQPFAGFLGRGPVFLVICVSLFSVLGILSPYLRSSASLLSSDSRSSDLKWRDYKLRDAAAYVAKNNTLIVCAVSEAYLEFLNNWLISIARQNHHEKVLVIAEDYATLDKVNQRWPGHAVLIPPALEAAAAHKFGSQGFFNFTARRPRHLLQILELGYNVMYNDVDMVWLADPFSYFQGNYDVYFMDDMAYVKPFNHSHDLPPPGKKGRTYICSCLIYLRPTSRSKLLMRKWIEEMQDQPWSRTMKANDQPAFNWALNKTAGQVEVFLLPQTAFPTGGLYFRNKTWAKETEGMQVMIHNNYIIGFEKKIKRFREYGLWLVDDHFSESPLGRL</sequence>
<evidence type="ECO:0000256" key="2">
    <source>
        <dbReference type="RuleBase" id="RU363055"/>
    </source>
</evidence>
<comment type="similarity">
    <text evidence="1 2">Belongs to the glycosyltransferase 77 family.</text>
</comment>
<keyword evidence="2" id="KW-0961">Cell wall biogenesis/degradation</keyword>
<dbReference type="GO" id="GO:0010306">
    <property type="term" value="P:rhamnogalacturonan II biosynthetic process"/>
    <property type="evidence" value="ECO:0007669"/>
    <property type="project" value="TreeGrafter"/>
</dbReference>
<protein>
    <recommendedName>
        <fullName evidence="2">Glycosyltransferase</fullName>
        <ecNumber evidence="2">2.4.2.-</ecNumber>
    </recommendedName>
</protein>
<gene>
    <name evidence="4" type="ORF">M569_03255</name>
</gene>
<comment type="subcellular location">
    <subcellularLocation>
        <location evidence="2">Golgi apparatus membrane</location>
        <topology evidence="2">Single-pass type II membrane protein</topology>
    </subcellularLocation>
</comment>
<evidence type="ECO:0000313" key="4">
    <source>
        <dbReference type="EMBL" id="EPS71500.1"/>
    </source>
</evidence>
<dbReference type="Pfam" id="PF03407">
    <property type="entry name" value="Nucleotid_trans"/>
    <property type="match status" value="1"/>
</dbReference>
<dbReference type="InterPro" id="IPR002156">
    <property type="entry name" value="RNaseH_domain"/>
</dbReference>
<keyword evidence="2" id="KW-0333">Golgi apparatus</keyword>
<accession>S8CX66</accession>
<dbReference type="AlphaFoldDB" id="S8CX66"/>
<keyword evidence="2" id="KW-0812">Transmembrane</keyword>
<dbReference type="GO" id="GO:0035252">
    <property type="term" value="F:UDP-xylosyltransferase activity"/>
    <property type="evidence" value="ECO:0007669"/>
    <property type="project" value="TreeGrafter"/>
</dbReference>
<dbReference type="PROSITE" id="PS50878">
    <property type="entry name" value="RT_POL"/>
    <property type="match status" value="1"/>
</dbReference>
<dbReference type="InterPro" id="IPR005069">
    <property type="entry name" value="Nucl-diP-sugar_transferase"/>
</dbReference>
<dbReference type="InterPro" id="IPR029044">
    <property type="entry name" value="Nucleotide-diphossugar_trans"/>
</dbReference>
<feature type="domain" description="Reverse transcriptase" evidence="3">
    <location>
        <begin position="1"/>
        <end position="137"/>
    </location>
</feature>